<gene>
    <name evidence="7" type="ORF">SAMN05421799_10299</name>
</gene>
<dbReference type="PANTHER" id="PTHR34858:SF1">
    <property type="entry name" value="CYSO-CYSTEINE PEPTIDASE"/>
    <property type="match status" value="1"/>
</dbReference>
<keyword evidence="1" id="KW-0645">Protease</keyword>
<dbReference type="PANTHER" id="PTHR34858">
    <property type="entry name" value="CYSO-CYSTEINE PEPTIDASE"/>
    <property type="match status" value="1"/>
</dbReference>
<dbReference type="InterPro" id="IPR051929">
    <property type="entry name" value="VirAsm_ModProt"/>
</dbReference>
<dbReference type="STRING" id="252246.SAMN05421799_10299"/>
<keyword evidence="7" id="KW-0647">Proteasome</keyword>
<evidence type="ECO:0000256" key="4">
    <source>
        <dbReference type="ARBA" id="ARBA00022833"/>
    </source>
</evidence>
<dbReference type="GO" id="GO:0000502">
    <property type="term" value="C:proteasome complex"/>
    <property type="evidence" value="ECO:0007669"/>
    <property type="project" value="UniProtKB-KW"/>
</dbReference>
<sequence>MGPSCAREGPPLWIEVPETLPVNLRPALELHARQSLPLECAGLVVLRRGQAYAMALPAVATRQSFALDAVLWLEILRDLEKEPMEIWATYHSHPGGDRCPSRSDDMLRWVARRLLLLVPAGKQVEIVQYEWCFSPVNHL</sequence>
<dbReference type="SUPFAM" id="SSF102712">
    <property type="entry name" value="JAB1/MPN domain"/>
    <property type="match status" value="1"/>
</dbReference>
<evidence type="ECO:0000256" key="2">
    <source>
        <dbReference type="ARBA" id="ARBA00022723"/>
    </source>
</evidence>
<dbReference type="Gene3D" id="3.40.140.10">
    <property type="entry name" value="Cytidine Deaminase, domain 2"/>
    <property type="match status" value="1"/>
</dbReference>
<proteinExistence type="predicted"/>
<feature type="domain" description="JAB" evidence="6">
    <location>
        <begin position="28"/>
        <end position="117"/>
    </location>
</feature>
<dbReference type="GO" id="GO:0008235">
    <property type="term" value="F:metalloexopeptidase activity"/>
    <property type="evidence" value="ECO:0007669"/>
    <property type="project" value="TreeGrafter"/>
</dbReference>
<keyword evidence="4" id="KW-0862">Zinc</keyword>
<evidence type="ECO:0000256" key="1">
    <source>
        <dbReference type="ARBA" id="ARBA00022670"/>
    </source>
</evidence>
<dbReference type="Proteomes" id="UP000186156">
    <property type="component" value="Unassembled WGS sequence"/>
</dbReference>
<dbReference type="OrthoDB" id="2376626at2"/>
<name>A0A1N7KQ97_9BACL</name>
<organism evidence="7 8">
    <name type="scientific">Alicyclobacillus vulcanalis</name>
    <dbReference type="NCBI Taxonomy" id="252246"/>
    <lineage>
        <taxon>Bacteria</taxon>
        <taxon>Bacillati</taxon>
        <taxon>Bacillota</taxon>
        <taxon>Bacilli</taxon>
        <taxon>Bacillales</taxon>
        <taxon>Alicyclobacillaceae</taxon>
        <taxon>Alicyclobacillus</taxon>
    </lineage>
</organism>
<dbReference type="AlphaFoldDB" id="A0A1N7KQ97"/>
<keyword evidence="5" id="KW-0482">Metalloprotease</keyword>
<dbReference type="InterPro" id="IPR028090">
    <property type="entry name" value="JAB_dom_prok"/>
</dbReference>
<evidence type="ECO:0000313" key="7">
    <source>
        <dbReference type="EMBL" id="SIS63590.1"/>
    </source>
</evidence>
<evidence type="ECO:0000256" key="5">
    <source>
        <dbReference type="ARBA" id="ARBA00023049"/>
    </source>
</evidence>
<keyword evidence="8" id="KW-1185">Reference proteome</keyword>
<keyword evidence="3" id="KW-0378">Hydrolase</keyword>
<dbReference type="GO" id="GO:0006508">
    <property type="term" value="P:proteolysis"/>
    <property type="evidence" value="ECO:0007669"/>
    <property type="project" value="UniProtKB-KW"/>
</dbReference>
<dbReference type="Pfam" id="PF14464">
    <property type="entry name" value="Prok-JAB"/>
    <property type="match status" value="1"/>
</dbReference>
<reference evidence="8" key="1">
    <citation type="submission" date="2017-01" db="EMBL/GenBank/DDBJ databases">
        <authorList>
            <person name="Varghese N."/>
            <person name="Submissions S."/>
        </authorList>
    </citation>
    <scope>NUCLEOTIDE SEQUENCE [LARGE SCALE GENOMIC DNA]</scope>
    <source>
        <strain evidence="8">DSM 16176</strain>
    </source>
</reference>
<protein>
    <submittedName>
        <fullName evidence="7">Proteasome lid subunit RPN8/RPN11, contains Jab1/MPN metalloenzyme (JAMM) motif</fullName>
    </submittedName>
</protein>
<evidence type="ECO:0000259" key="6">
    <source>
        <dbReference type="Pfam" id="PF14464"/>
    </source>
</evidence>
<dbReference type="EMBL" id="FTOO01000002">
    <property type="protein sequence ID" value="SIS63590.1"/>
    <property type="molecule type" value="Genomic_DNA"/>
</dbReference>
<evidence type="ECO:0000313" key="8">
    <source>
        <dbReference type="Proteomes" id="UP000186156"/>
    </source>
</evidence>
<dbReference type="GO" id="GO:0008270">
    <property type="term" value="F:zinc ion binding"/>
    <property type="evidence" value="ECO:0007669"/>
    <property type="project" value="TreeGrafter"/>
</dbReference>
<evidence type="ECO:0000256" key="3">
    <source>
        <dbReference type="ARBA" id="ARBA00022801"/>
    </source>
</evidence>
<accession>A0A1N7KQ97</accession>
<keyword evidence="2" id="KW-0479">Metal-binding</keyword>